<name>A0A6C0C924_9ZZZZ</name>
<proteinExistence type="predicted"/>
<sequence>MGLVLLRFDTDTEQIKIDHFEIIRLELKNSNLKCCISPNLKKHFFDVTMPTETRACEIQSSESNMPLKIIELVPPSIDYHESLFALAKMASITQIECHEEYHECMIKYLLLSEFLCFDTANVVMDKLFWLIMNDVYVSNPKFISWYRYSDDKIDKYVKIFQNLIKKYPCNWMLS</sequence>
<reference evidence="1" key="1">
    <citation type="journal article" date="2020" name="Nature">
        <title>Giant virus diversity and host interactions through global metagenomics.</title>
        <authorList>
            <person name="Schulz F."/>
            <person name="Roux S."/>
            <person name="Paez-Espino D."/>
            <person name="Jungbluth S."/>
            <person name="Walsh D.A."/>
            <person name="Denef V.J."/>
            <person name="McMahon K.D."/>
            <person name="Konstantinidis K.T."/>
            <person name="Eloe-Fadrosh E.A."/>
            <person name="Kyrpides N.C."/>
            <person name="Woyke T."/>
        </authorList>
    </citation>
    <scope>NUCLEOTIDE SEQUENCE</scope>
    <source>
        <strain evidence="1">GVMAG-M-3300020192-26</strain>
    </source>
</reference>
<accession>A0A6C0C924</accession>
<dbReference type="EMBL" id="MN739360">
    <property type="protein sequence ID" value="QHT00867.1"/>
    <property type="molecule type" value="Genomic_DNA"/>
</dbReference>
<evidence type="ECO:0000313" key="1">
    <source>
        <dbReference type="EMBL" id="QHT00867.1"/>
    </source>
</evidence>
<dbReference type="AlphaFoldDB" id="A0A6C0C924"/>
<protein>
    <submittedName>
        <fullName evidence="1">Uncharacterized protein</fullName>
    </submittedName>
</protein>
<organism evidence="1">
    <name type="scientific">viral metagenome</name>
    <dbReference type="NCBI Taxonomy" id="1070528"/>
    <lineage>
        <taxon>unclassified sequences</taxon>
        <taxon>metagenomes</taxon>
        <taxon>organismal metagenomes</taxon>
    </lineage>
</organism>